<proteinExistence type="predicted"/>
<dbReference type="OrthoDB" id="8042871at2759"/>
<evidence type="ECO:0000313" key="2">
    <source>
        <dbReference type="Proteomes" id="UP000593576"/>
    </source>
</evidence>
<comment type="caution">
    <text evidence="1">The sequence shown here is derived from an EMBL/GenBank/DDBJ whole genome shotgun (WGS) entry which is preliminary data.</text>
</comment>
<dbReference type="EMBL" id="JABFAF010000004">
    <property type="protein sequence ID" value="MBA0852089.1"/>
    <property type="molecule type" value="Genomic_DNA"/>
</dbReference>
<evidence type="ECO:0000313" key="1">
    <source>
        <dbReference type="EMBL" id="MBA0852089.1"/>
    </source>
</evidence>
<keyword evidence="2" id="KW-1185">Reference proteome</keyword>
<accession>A0A7J9L0Y3</accession>
<organism evidence="1 2">
    <name type="scientific">Gossypium schwendimanii</name>
    <name type="common">Cotton</name>
    <dbReference type="NCBI Taxonomy" id="34291"/>
    <lineage>
        <taxon>Eukaryota</taxon>
        <taxon>Viridiplantae</taxon>
        <taxon>Streptophyta</taxon>
        <taxon>Embryophyta</taxon>
        <taxon>Tracheophyta</taxon>
        <taxon>Spermatophyta</taxon>
        <taxon>Magnoliopsida</taxon>
        <taxon>eudicotyledons</taxon>
        <taxon>Gunneridae</taxon>
        <taxon>Pentapetalae</taxon>
        <taxon>rosids</taxon>
        <taxon>malvids</taxon>
        <taxon>Malvales</taxon>
        <taxon>Malvaceae</taxon>
        <taxon>Malvoideae</taxon>
        <taxon>Gossypium</taxon>
    </lineage>
</organism>
<dbReference type="AlphaFoldDB" id="A0A7J9L0Y3"/>
<name>A0A7J9L0Y3_GOSSC</name>
<protein>
    <recommendedName>
        <fullName evidence="3">Reverse transcriptase Ty1/copia-type domain-containing protein</fullName>
    </recommendedName>
</protein>
<dbReference type="Proteomes" id="UP000593576">
    <property type="component" value="Unassembled WGS sequence"/>
</dbReference>
<gene>
    <name evidence="1" type="ORF">Goshw_001078</name>
</gene>
<evidence type="ECO:0008006" key="3">
    <source>
        <dbReference type="Google" id="ProtNLM"/>
    </source>
</evidence>
<reference evidence="1 2" key="1">
    <citation type="journal article" date="2019" name="Genome Biol. Evol.">
        <title>Insights into the evolution of the New World diploid cottons (Gossypium, subgenus Houzingenia) based on genome sequencing.</title>
        <authorList>
            <person name="Grover C.E."/>
            <person name="Arick M.A. 2nd"/>
            <person name="Thrash A."/>
            <person name="Conover J.L."/>
            <person name="Sanders W.S."/>
            <person name="Peterson D.G."/>
            <person name="Frelichowski J.E."/>
            <person name="Scheffler J.A."/>
            <person name="Scheffler B.E."/>
            <person name="Wendel J.F."/>
        </authorList>
    </citation>
    <scope>NUCLEOTIDE SEQUENCE [LARGE SCALE GENOMIC DNA]</scope>
    <source>
        <strain evidence="1">1</strain>
        <tissue evidence="1">Leaf</tissue>
    </source>
</reference>
<sequence>MTTRYDLDKFDGTINSNLWKIRVTTILVQNGLKKLWLTNNVFYEVLKEKTKVALWRKLEALYITKCWNASTLRAAVEKDIPATRNESG</sequence>